<proteinExistence type="predicted"/>
<keyword evidence="3" id="KW-1185">Reference proteome</keyword>
<evidence type="ECO:0008006" key="4">
    <source>
        <dbReference type="Google" id="ProtNLM"/>
    </source>
</evidence>
<dbReference type="GO" id="GO:0005829">
    <property type="term" value="C:cytosol"/>
    <property type="evidence" value="ECO:0007669"/>
    <property type="project" value="TreeGrafter"/>
</dbReference>
<reference evidence="2 3" key="1">
    <citation type="submission" date="2019-02" db="EMBL/GenBank/DDBJ databases">
        <title>Deep-cultivation of Planctomycetes and their phenomic and genomic characterization uncovers novel biology.</title>
        <authorList>
            <person name="Wiegand S."/>
            <person name="Jogler M."/>
            <person name="Boedeker C."/>
            <person name="Pinto D."/>
            <person name="Vollmers J."/>
            <person name="Rivas-Marin E."/>
            <person name="Kohn T."/>
            <person name="Peeters S.H."/>
            <person name="Heuer A."/>
            <person name="Rast P."/>
            <person name="Oberbeckmann S."/>
            <person name="Bunk B."/>
            <person name="Jeske O."/>
            <person name="Meyerdierks A."/>
            <person name="Storesund J.E."/>
            <person name="Kallscheuer N."/>
            <person name="Luecker S."/>
            <person name="Lage O.M."/>
            <person name="Pohl T."/>
            <person name="Merkel B.J."/>
            <person name="Hornburger P."/>
            <person name="Mueller R.-W."/>
            <person name="Bruemmer F."/>
            <person name="Labrenz M."/>
            <person name="Spormann A.M."/>
            <person name="Op den Camp H."/>
            <person name="Overmann J."/>
            <person name="Amann R."/>
            <person name="Jetten M.S.M."/>
            <person name="Mascher T."/>
            <person name="Medema M.H."/>
            <person name="Devos D.P."/>
            <person name="Kaster A.-K."/>
            <person name="Ovreas L."/>
            <person name="Rohde M."/>
            <person name="Galperin M.Y."/>
            <person name="Jogler C."/>
        </authorList>
    </citation>
    <scope>NUCLEOTIDE SEQUENCE [LARGE SCALE GENOMIC DNA]</scope>
    <source>
        <strain evidence="2 3">ETA_A1</strain>
    </source>
</reference>
<accession>A0A517XV05</accession>
<evidence type="ECO:0000313" key="2">
    <source>
        <dbReference type="EMBL" id="QDU21335.1"/>
    </source>
</evidence>
<evidence type="ECO:0000313" key="3">
    <source>
        <dbReference type="Proteomes" id="UP000319576"/>
    </source>
</evidence>
<evidence type="ECO:0000256" key="1">
    <source>
        <dbReference type="SAM" id="MobiDB-lite"/>
    </source>
</evidence>
<dbReference type="PANTHER" id="PTHR36846:SF1">
    <property type="entry name" value="PROTEIN VIAA"/>
    <property type="match status" value="1"/>
</dbReference>
<dbReference type="AlphaFoldDB" id="A0A517XV05"/>
<dbReference type="RefSeq" id="WP_145240206.1">
    <property type="nucleotide sequence ID" value="NZ_CP036273.1"/>
</dbReference>
<dbReference type="EMBL" id="CP036273">
    <property type="protein sequence ID" value="QDU21335.1"/>
    <property type="molecule type" value="Genomic_DNA"/>
</dbReference>
<dbReference type="PANTHER" id="PTHR36846">
    <property type="entry name" value="PROTEIN VIAA"/>
    <property type="match status" value="1"/>
</dbReference>
<dbReference type="OrthoDB" id="569032at2"/>
<name>A0A517XV05_9BACT</name>
<dbReference type="Proteomes" id="UP000319576">
    <property type="component" value="Chromosome"/>
</dbReference>
<feature type="region of interest" description="Disordered" evidence="1">
    <location>
        <begin position="11"/>
        <end position="38"/>
    </location>
</feature>
<gene>
    <name evidence="2" type="ORF">ETAA1_33020</name>
</gene>
<protein>
    <recommendedName>
        <fullName evidence="4">VWA domain-containing protein</fullName>
    </recommendedName>
</protein>
<dbReference type="KEGG" id="uli:ETAA1_33020"/>
<sequence length="463" mass="49574">MDPNDLLKMLDLDGKPPDAPKETGVLAGGTGPLPATDARPTALEVDAWGLRRGRDLVAESDRLKGAGTDAFAAADFFAAGFDPDPRLVETCADPRRHQFVTQMLDTPEYRALHAATRLDDTAAAIAATHFAEQFARLKKEDTKDHAAGTTAGGTPGDEMATLRAVGRAVAAACTEVAQLHEAAGALGMGPGAPGSNDPRAVAALFKRVRSDPTLRRICELAGRFRRVAQSKQRMKQTHGLDDVVGVEPGGDVGRLLPVELSRLMLPELELDTLRRIVERDAMCREHHAVEPVGKGPVIVCIDESGSMEGDKAHTAKALALALAWVARHQRRWCALVAYSGDSGERLLALPPGRWDEAKLMDWLAAFIGKGSDLDVPVKEMPRMYAELKAPAGVTDLIFVTDARCRIAGGIRDTFLAWKVAARARLVTLVVDSPPGDLALVSDEVHQVRSLAPDTDGVGRVLSL</sequence>
<dbReference type="InterPro" id="IPR036465">
    <property type="entry name" value="vWFA_dom_sf"/>
</dbReference>
<dbReference type="SUPFAM" id="SSF53300">
    <property type="entry name" value="vWA-like"/>
    <property type="match status" value="1"/>
</dbReference>
<feature type="compositionally biased region" description="Basic and acidic residues" evidence="1">
    <location>
        <begin position="11"/>
        <end position="21"/>
    </location>
</feature>
<organism evidence="2 3">
    <name type="scientific">Urbifossiella limnaea</name>
    <dbReference type="NCBI Taxonomy" id="2528023"/>
    <lineage>
        <taxon>Bacteria</taxon>
        <taxon>Pseudomonadati</taxon>
        <taxon>Planctomycetota</taxon>
        <taxon>Planctomycetia</taxon>
        <taxon>Gemmatales</taxon>
        <taxon>Gemmataceae</taxon>
        <taxon>Urbifossiella</taxon>
    </lineage>
</organism>